<organism evidence="2 3">
    <name type="scientific">Simiduia aestuariiviva</name>
    <dbReference type="NCBI Taxonomy" id="1510459"/>
    <lineage>
        <taxon>Bacteria</taxon>
        <taxon>Pseudomonadati</taxon>
        <taxon>Pseudomonadota</taxon>
        <taxon>Gammaproteobacteria</taxon>
        <taxon>Cellvibrionales</taxon>
        <taxon>Cellvibrionaceae</taxon>
        <taxon>Simiduia</taxon>
    </lineage>
</organism>
<dbReference type="PROSITE" id="PS51257">
    <property type="entry name" value="PROKAR_LIPOPROTEIN"/>
    <property type="match status" value="1"/>
</dbReference>
<evidence type="ECO:0000313" key="3">
    <source>
        <dbReference type="Proteomes" id="UP000559987"/>
    </source>
</evidence>
<feature type="compositionally biased region" description="Basic and acidic residues" evidence="1">
    <location>
        <begin position="54"/>
        <end position="69"/>
    </location>
</feature>
<feature type="region of interest" description="Disordered" evidence="1">
    <location>
        <begin position="45"/>
        <end position="69"/>
    </location>
</feature>
<dbReference type="RefSeq" id="WP_183910112.1">
    <property type="nucleotide sequence ID" value="NZ_JACHXZ010000002.1"/>
</dbReference>
<gene>
    <name evidence="2" type="ORF">FHS30_001833</name>
</gene>
<dbReference type="Proteomes" id="UP000559987">
    <property type="component" value="Unassembled WGS sequence"/>
</dbReference>
<dbReference type="AlphaFoldDB" id="A0A839UQ96"/>
<name>A0A839UQ96_9GAMM</name>
<keyword evidence="3" id="KW-1185">Reference proteome</keyword>
<proteinExistence type="predicted"/>
<accession>A0A839UQ96</accession>
<evidence type="ECO:0008006" key="4">
    <source>
        <dbReference type="Google" id="ProtNLM"/>
    </source>
</evidence>
<sequence>MTRLMVAVAIIGWALVGCSEKPADSEQAQGAIPEHQLKALEKAKSVEDTLQAAETERRARAEQDERLRR</sequence>
<comment type="caution">
    <text evidence="2">The sequence shown here is derived from an EMBL/GenBank/DDBJ whole genome shotgun (WGS) entry which is preliminary data.</text>
</comment>
<protein>
    <recommendedName>
        <fullName evidence="4">Lipoprotein</fullName>
    </recommendedName>
</protein>
<dbReference type="EMBL" id="JACHXZ010000002">
    <property type="protein sequence ID" value="MBB3168649.1"/>
    <property type="molecule type" value="Genomic_DNA"/>
</dbReference>
<evidence type="ECO:0000313" key="2">
    <source>
        <dbReference type="EMBL" id="MBB3168649.1"/>
    </source>
</evidence>
<evidence type="ECO:0000256" key="1">
    <source>
        <dbReference type="SAM" id="MobiDB-lite"/>
    </source>
</evidence>
<reference evidence="2 3" key="1">
    <citation type="submission" date="2020-08" db="EMBL/GenBank/DDBJ databases">
        <title>Genomic Encyclopedia of Type Strains, Phase III (KMG-III): the genomes of soil and plant-associated and newly described type strains.</title>
        <authorList>
            <person name="Whitman W."/>
        </authorList>
    </citation>
    <scope>NUCLEOTIDE SEQUENCE [LARGE SCALE GENOMIC DNA]</scope>
    <source>
        <strain evidence="2 3">CECT 8571</strain>
    </source>
</reference>